<name>A0A1H7QFN1_9GAMM</name>
<dbReference type="OrthoDB" id="5797326at2"/>
<keyword evidence="3" id="KW-1185">Reference proteome</keyword>
<protein>
    <recommendedName>
        <fullName evidence="4">YtxH domain-containing protein</fullName>
    </recommendedName>
</protein>
<sequence>MAWWWGATWLPCLAFGAGAAWVLSDEETRRKLMKAGVDLYSGVAGGVEELKEQMADIKAELDAERHGDD</sequence>
<accession>A0A1H7QFN1</accession>
<keyword evidence="1" id="KW-0812">Transmembrane</keyword>
<feature type="transmembrane region" description="Helical" evidence="1">
    <location>
        <begin position="6"/>
        <end position="24"/>
    </location>
</feature>
<keyword evidence="1" id="KW-1133">Transmembrane helix</keyword>
<reference evidence="3" key="1">
    <citation type="submission" date="2016-10" db="EMBL/GenBank/DDBJ databases">
        <authorList>
            <person name="Varghese N."/>
            <person name="Submissions S."/>
        </authorList>
    </citation>
    <scope>NUCLEOTIDE SEQUENCE [LARGE SCALE GENOMIC DNA]</scope>
    <source>
        <strain evidence="3">DSM 241</strain>
    </source>
</reference>
<gene>
    <name evidence="2" type="ORF">SAMN05444515_11734</name>
</gene>
<evidence type="ECO:0000256" key="1">
    <source>
        <dbReference type="SAM" id="Phobius"/>
    </source>
</evidence>
<dbReference type="Proteomes" id="UP000199256">
    <property type="component" value="Unassembled WGS sequence"/>
</dbReference>
<evidence type="ECO:0000313" key="2">
    <source>
        <dbReference type="EMBL" id="SEL46325.1"/>
    </source>
</evidence>
<evidence type="ECO:0000313" key="3">
    <source>
        <dbReference type="Proteomes" id="UP000199256"/>
    </source>
</evidence>
<keyword evidence="1" id="KW-0472">Membrane</keyword>
<evidence type="ECO:0008006" key="4">
    <source>
        <dbReference type="Google" id="ProtNLM"/>
    </source>
</evidence>
<dbReference type="RefSeq" id="WP_090255074.1">
    <property type="nucleotide sequence ID" value="NZ_FOAA01000017.1"/>
</dbReference>
<dbReference type="EMBL" id="FOAA01000017">
    <property type="protein sequence ID" value="SEL46325.1"/>
    <property type="molecule type" value="Genomic_DNA"/>
</dbReference>
<organism evidence="2 3">
    <name type="scientific">Ectothiorhodospira marina</name>
    <dbReference type="NCBI Taxonomy" id="1396821"/>
    <lineage>
        <taxon>Bacteria</taxon>
        <taxon>Pseudomonadati</taxon>
        <taxon>Pseudomonadota</taxon>
        <taxon>Gammaproteobacteria</taxon>
        <taxon>Chromatiales</taxon>
        <taxon>Ectothiorhodospiraceae</taxon>
        <taxon>Ectothiorhodospira</taxon>
    </lineage>
</organism>
<proteinExistence type="predicted"/>
<dbReference type="STRING" id="1396821.SAMN05444515_11734"/>
<dbReference type="AlphaFoldDB" id="A0A1H7QFN1"/>